<comment type="caution">
    <text evidence="10">The sequence shown here is derived from an EMBL/GenBank/DDBJ whole genome shotgun (WGS) entry which is preliminary data.</text>
</comment>
<evidence type="ECO:0000259" key="8">
    <source>
        <dbReference type="PROSITE" id="PS50157"/>
    </source>
</evidence>
<evidence type="ECO:0000256" key="2">
    <source>
        <dbReference type="ARBA" id="ARBA00022737"/>
    </source>
</evidence>
<dbReference type="FunFam" id="3.30.160.60:FF:000100">
    <property type="entry name" value="Zinc finger 45-like"/>
    <property type="match status" value="1"/>
</dbReference>
<dbReference type="InterPro" id="IPR036236">
    <property type="entry name" value="Znf_C2H2_sf"/>
</dbReference>
<dbReference type="InterPro" id="IPR050527">
    <property type="entry name" value="Snail/Krueppel_Znf"/>
</dbReference>
<dbReference type="PANTHER" id="PTHR24388">
    <property type="entry name" value="ZINC FINGER PROTEIN"/>
    <property type="match status" value="1"/>
</dbReference>
<proteinExistence type="inferred from homology"/>
<evidence type="ECO:0000256" key="6">
    <source>
        <dbReference type="ARBA" id="ARBA00037948"/>
    </source>
</evidence>
<dbReference type="Pfam" id="PF13909">
    <property type="entry name" value="zf-H2C2_5"/>
    <property type="match status" value="1"/>
</dbReference>
<dbReference type="SUPFAM" id="SSF57667">
    <property type="entry name" value="beta-beta-alpha zinc fingers"/>
    <property type="match status" value="1"/>
</dbReference>
<dbReference type="GO" id="GO:0000978">
    <property type="term" value="F:RNA polymerase II cis-regulatory region sequence-specific DNA binding"/>
    <property type="evidence" value="ECO:0007669"/>
    <property type="project" value="TreeGrafter"/>
</dbReference>
<dbReference type="SUPFAM" id="SSF81383">
    <property type="entry name" value="F-box domain"/>
    <property type="match status" value="1"/>
</dbReference>
<comment type="similarity">
    <text evidence="6">Belongs to the snail C2H2-type zinc-finger protein family.</text>
</comment>
<dbReference type="GO" id="GO:0000981">
    <property type="term" value="F:DNA-binding transcription factor activity, RNA polymerase II-specific"/>
    <property type="evidence" value="ECO:0007669"/>
    <property type="project" value="TreeGrafter"/>
</dbReference>
<evidence type="ECO:0000313" key="10">
    <source>
        <dbReference type="EMBL" id="GIZ01618.1"/>
    </source>
</evidence>
<evidence type="ECO:0000256" key="3">
    <source>
        <dbReference type="ARBA" id="ARBA00022771"/>
    </source>
</evidence>
<name>A0AAV4Y2N9_CAEEX</name>
<dbReference type="Gene3D" id="3.80.10.10">
    <property type="entry name" value="Ribonuclease Inhibitor"/>
    <property type="match status" value="1"/>
</dbReference>
<feature type="domain" description="F-box" evidence="9">
    <location>
        <begin position="1"/>
        <end position="55"/>
    </location>
</feature>
<keyword evidence="1" id="KW-0479">Metal-binding</keyword>
<dbReference type="Gene3D" id="3.30.160.60">
    <property type="entry name" value="Classic Zinc Finger"/>
    <property type="match status" value="2"/>
</dbReference>
<dbReference type="InterPro" id="IPR032675">
    <property type="entry name" value="LRR_dom_sf"/>
</dbReference>
<keyword evidence="2" id="KW-0677">Repeat</keyword>
<dbReference type="InterPro" id="IPR001810">
    <property type="entry name" value="F-box_dom"/>
</dbReference>
<evidence type="ECO:0000256" key="4">
    <source>
        <dbReference type="ARBA" id="ARBA00022833"/>
    </source>
</evidence>
<feature type="domain" description="C2H2-type" evidence="8">
    <location>
        <begin position="259"/>
        <end position="286"/>
    </location>
</feature>
<dbReference type="EMBL" id="BPLR01001325">
    <property type="protein sequence ID" value="GIZ01618.1"/>
    <property type="molecule type" value="Genomic_DNA"/>
</dbReference>
<dbReference type="PANTHER" id="PTHR24388:SF50">
    <property type="entry name" value="ZINC FINGER PROTEIN 646"/>
    <property type="match status" value="1"/>
</dbReference>
<evidence type="ECO:0000313" key="11">
    <source>
        <dbReference type="Proteomes" id="UP001054945"/>
    </source>
</evidence>
<keyword evidence="4" id="KW-0862">Zinc</keyword>
<evidence type="ECO:0000256" key="7">
    <source>
        <dbReference type="PROSITE-ProRule" id="PRU00042"/>
    </source>
</evidence>
<evidence type="ECO:0000256" key="5">
    <source>
        <dbReference type="ARBA" id="ARBA00023242"/>
    </source>
</evidence>
<dbReference type="PROSITE" id="PS50157">
    <property type="entry name" value="ZINC_FINGER_C2H2_2"/>
    <property type="match status" value="2"/>
</dbReference>
<sequence>MLHINSLPIEILIRIFEYYCQADDNVLNAVVLSNVCRKWNEICSNSSLLHIFKGAGSLDDLKTYFFNGLFKNTEVLTLPRRENLLMKSELNLIYHNLPRLKSIDFTFVIEDFIKTEQCLFLSELSDKCPDLKKIVLFDFCCADYPQVATNHFDKFLIAHGFTLTCIDFSNVLLAGENLFFNIGSTCPNLEQLKALNLSKDSSLIVFPVEHMQESLPKLKELCLGYPIKLHIRKNLKAVYNFFNRYGSQLTRFGKSPKIHKCNQCSYTTVYSTGLQRHILTHTREKPFMCGKRFTQKGNLQCHLRIHKKIIMKNNLKIYPR</sequence>
<accession>A0AAV4Y2N9</accession>
<dbReference type="InterPro" id="IPR013087">
    <property type="entry name" value="Znf_C2H2_type"/>
</dbReference>
<dbReference type="SMART" id="SM00355">
    <property type="entry name" value="ZnF_C2H2"/>
    <property type="match status" value="2"/>
</dbReference>
<keyword evidence="11" id="KW-1185">Reference proteome</keyword>
<dbReference type="AlphaFoldDB" id="A0AAV4Y2N9"/>
<evidence type="ECO:0000259" key="9">
    <source>
        <dbReference type="PROSITE" id="PS50181"/>
    </source>
</evidence>
<feature type="domain" description="C2H2-type" evidence="8">
    <location>
        <begin position="289"/>
        <end position="306"/>
    </location>
</feature>
<dbReference type="Proteomes" id="UP001054945">
    <property type="component" value="Unassembled WGS sequence"/>
</dbReference>
<dbReference type="Pfam" id="PF00096">
    <property type="entry name" value="zf-C2H2"/>
    <property type="match status" value="1"/>
</dbReference>
<reference evidence="10 11" key="1">
    <citation type="submission" date="2021-06" db="EMBL/GenBank/DDBJ databases">
        <title>Caerostris extrusa draft genome.</title>
        <authorList>
            <person name="Kono N."/>
            <person name="Arakawa K."/>
        </authorList>
    </citation>
    <scope>NUCLEOTIDE SEQUENCE [LARGE SCALE GENOMIC DNA]</scope>
</reference>
<organism evidence="10 11">
    <name type="scientific">Caerostris extrusa</name>
    <name type="common">Bark spider</name>
    <name type="synonym">Caerostris bankana</name>
    <dbReference type="NCBI Taxonomy" id="172846"/>
    <lineage>
        <taxon>Eukaryota</taxon>
        <taxon>Metazoa</taxon>
        <taxon>Ecdysozoa</taxon>
        <taxon>Arthropoda</taxon>
        <taxon>Chelicerata</taxon>
        <taxon>Arachnida</taxon>
        <taxon>Araneae</taxon>
        <taxon>Araneomorphae</taxon>
        <taxon>Entelegynae</taxon>
        <taxon>Araneoidea</taxon>
        <taxon>Araneidae</taxon>
        <taxon>Caerostris</taxon>
    </lineage>
</organism>
<dbReference type="InterPro" id="IPR036047">
    <property type="entry name" value="F-box-like_dom_sf"/>
</dbReference>
<keyword evidence="5" id="KW-0539">Nucleus</keyword>
<dbReference type="GO" id="GO:0008270">
    <property type="term" value="F:zinc ion binding"/>
    <property type="evidence" value="ECO:0007669"/>
    <property type="project" value="UniProtKB-KW"/>
</dbReference>
<keyword evidence="3 7" id="KW-0863">Zinc-finger</keyword>
<protein>
    <submittedName>
        <fullName evidence="10">F-box domain-containing protein</fullName>
    </submittedName>
</protein>
<dbReference type="PROSITE" id="PS50181">
    <property type="entry name" value="FBOX"/>
    <property type="match status" value="1"/>
</dbReference>
<evidence type="ECO:0000256" key="1">
    <source>
        <dbReference type="ARBA" id="ARBA00022723"/>
    </source>
</evidence>
<dbReference type="Pfam" id="PF12937">
    <property type="entry name" value="F-box-like"/>
    <property type="match status" value="1"/>
</dbReference>
<gene>
    <name evidence="10" type="primary">AVEN_234524_1</name>
    <name evidence="10" type="ORF">CEXT_632291</name>
</gene>